<accession>A0ABU4S239</accession>
<feature type="domain" description="Transglycosylase SLT" evidence="2">
    <location>
        <begin position="30"/>
        <end position="150"/>
    </location>
</feature>
<evidence type="ECO:0000313" key="3">
    <source>
        <dbReference type="EMBL" id="MDX6851221.1"/>
    </source>
</evidence>
<feature type="signal peptide" evidence="1">
    <location>
        <begin position="1"/>
        <end position="18"/>
    </location>
</feature>
<dbReference type="Pfam" id="PF01464">
    <property type="entry name" value="SLT"/>
    <property type="match status" value="1"/>
</dbReference>
<keyword evidence="1" id="KW-0732">Signal</keyword>
<evidence type="ECO:0000259" key="2">
    <source>
        <dbReference type="Pfam" id="PF01464"/>
    </source>
</evidence>
<dbReference type="InterPro" id="IPR008258">
    <property type="entry name" value="Transglycosylase_SLT_dom_1"/>
</dbReference>
<keyword evidence="4" id="KW-1185">Reference proteome</keyword>
<organism evidence="3 4">
    <name type="scientific">Gilvimarinus gilvus</name>
    <dbReference type="NCBI Taxonomy" id="3058038"/>
    <lineage>
        <taxon>Bacteria</taxon>
        <taxon>Pseudomonadati</taxon>
        <taxon>Pseudomonadota</taxon>
        <taxon>Gammaproteobacteria</taxon>
        <taxon>Cellvibrionales</taxon>
        <taxon>Cellvibrionaceae</taxon>
        <taxon>Gilvimarinus</taxon>
    </lineage>
</organism>
<proteinExistence type="predicted"/>
<name>A0ABU4S239_9GAMM</name>
<gene>
    <name evidence="3" type="ORF">SCD92_17725</name>
</gene>
<sequence length="176" mass="19407">MKSIILIISIMLSWQALAAEKTVPDPYLVAAKHANVPAELLYAICLQESGYSQSGAYHPWPWTLNLGGRGAYFADAQQAAKALSEFLSHNRCNVDIGLCQIHWCAHAHVINDPYLIINPYANIQYAAALLRSEYERSGDWVTAAGRYHAPSNPRLAASYRAQVLSKWQPLIAGGVE</sequence>
<dbReference type="Gene3D" id="1.10.530.10">
    <property type="match status" value="1"/>
</dbReference>
<dbReference type="Proteomes" id="UP001273505">
    <property type="component" value="Unassembled WGS sequence"/>
</dbReference>
<evidence type="ECO:0000313" key="4">
    <source>
        <dbReference type="Proteomes" id="UP001273505"/>
    </source>
</evidence>
<feature type="chain" id="PRO_5046079593" evidence="1">
    <location>
        <begin position="19"/>
        <end position="176"/>
    </location>
</feature>
<comment type="caution">
    <text evidence="3">The sequence shown here is derived from an EMBL/GenBank/DDBJ whole genome shotgun (WGS) entry which is preliminary data.</text>
</comment>
<dbReference type="EMBL" id="JAXAFO010000044">
    <property type="protein sequence ID" value="MDX6851221.1"/>
    <property type="molecule type" value="Genomic_DNA"/>
</dbReference>
<dbReference type="RefSeq" id="WP_302724166.1">
    <property type="nucleotide sequence ID" value="NZ_JAULRU010000742.1"/>
</dbReference>
<dbReference type="InterPro" id="IPR023346">
    <property type="entry name" value="Lysozyme-like_dom_sf"/>
</dbReference>
<reference evidence="3 4" key="1">
    <citation type="submission" date="2023-11" db="EMBL/GenBank/DDBJ databases">
        <title>Gilvimarinus fulvus sp. nov., isolated from the surface of Kelp.</title>
        <authorList>
            <person name="Sun Y.Y."/>
            <person name="Gong Y."/>
            <person name="Du Z.J."/>
        </authorList>
    </citation>
    <scope>NUCLEOTIDE SEQUENCE [LARGE SCALE GENOMIC DNA]</scope>
    <source>
        <strain evidence="3 4">SDUM040013</strain>
    </source>
</reference>
<protein>
    <submittedName>
        <fullName evidence="3">Transglycosylase SLT domain-containing protein</fullName>
    </submittedName>
</protein>
<dbReference type="SUPFAM" id="SSF53955">
    <property type="entry name" value="Lysozyme-like"/>
    <property type="match status" value="1"/>
</dbReference>
<evidence type="ECO:0000256" key="1">
    <source>
        <dbReference type="SAM" id="SignalP"/>
    </source>
</evidence>